<evidence type="ECO:0000259" key="2">
    <source>
        <dbReference type="Pfam" id="PF26347"/>
    </source>
</evidence>
<dbReference type="Proteomes" id="UP000199337">
    <property type="component" value="Unassembled WGS sequence"/>
</dbReference>
<name>A0A1I2S8J2_9FIRM</name>
<organism evidence="3 4">
    <name type="scientific">Desulfotruncus arcticus DSM 17038</name>
    <dbReference type="NCBI Taxonomy" id="1121424"/>
    <lineage>
        <taxon>Bacteria</taxon>
        <taxon>Bacillati</taxon>
        <taxon>Bacillota</taxon>
        <taxon>Clostridia</taxon>
        <taxon>Eubacteriales</taxon>
        <taxon>Desulfallaceae</taxon>
        <taxon>Desulfotruncus</taxon>
    </lineage>
</organism>
<feature type="domain" description="Sporulation membrane protein YtrI C-terminal" evidence="2">
    <location>
        <begin position="71"/>
        <end position="151"/>
    </location>
</feature>
<sequence length="158" mass="18036">MKRVLFFTAVFSLGILLGATLSGVLVGIQIDALYIENRSLREKISVNEKEIKELKENNASYRRIITKVSTKVSFDDKCKYTDYEKSTIELTVDKKVREWLKVITGQEVESVNYQLVPGIIDNREIEVEGNKIRVKITMVVIAENVLVYLEVIPIKNPS</sequence>
<dbReference type="InterPro" id="IPR058620">
    <property type="entry name" value="YtrI_C"/>
</dbReference>
<dbReference type="AlphaFoldDB" id="A0A1I2S8J2"/>
<evidence type="ECO:0000256" key="1">
    <source>
        <dbReference type="SAM" id="Coils"/>
    </source>
</evidence>
<keyword evidence="1" id="KW-0175">Coiled coil</keyword>
<reference evidence="4" key="1">
    <citation type="submission" date="2016-10" db="EMBL/GenBank/DDBJ databases">
        <authorList>
            <person name="Varghese N."/>
            <person name="Submissions S."/>
        </authorList>
    </citation>
    <scope>NUCLEOTIDE SEQUENCE [LARGE SCALE GENOMIC DNA]</scope>
    <source>
        <strain evidence="4">DSM 17038</strain>
    </source>
</reference>
<evidence type="ECO:0000313" key="4">
    <source>
        <dbReference type="Proteomes" id="UP000199337"/>
    </source>
</evidence>
<dbReference type="Pfam" id="PF26347">
    <property type="entry name" value="YtrI_sporulation"/>
    <property type="match status" value="1"/>
</dbReference>
<proteinExistence type="predicted"/>
<dbReference type="OrthoDB" id="1787211at2"/>
<protein>
    <recommendedName>
        <fullName evidence="2">Sporulation membrane protein YtrI C-terminal domain-containing protein</fullName>
    </recommendedName>
</protein>
<gene>
    <name evidence="3" type="ORF">SAMN05660649_01778</name>
</gene>
<accession>A0A1I2S8J2</accession>
<dbReference type="STRING" id="341036.SAMN05660649_01778"/>
<feature type="coiled-coil region" evidence="1">
    <location>
        <begin position="37"/>
        <end position="71"/>
    </location>
</feature>
<dbReference type="EMBL" id="FOOX01000005">
    <property type="protein sequence ID" value="SFG48019.1"/>
    <property type="molecule type" value="Genomic_DNA"/>
</dbReference>
<dbReference type="RefSeq" id="WP_092470764.1">
    <property type="nucleotide sequence ID" value="NZ_FOOX01000005.1"/>
</dbReference>
<keyword evidence="4" id="KW-1185">Reference proteome</keyword>
<evidence type="ECO:0000313" key="3">
    <source>
        <dbReference type="EMBL" id="SFG48019.1"/>
    </source>
</evidence>